<keyword evidence="1" id="KW-0812">Transmembrane</keyword>
<feature type="transmembrane region" description="Helical" evidence="1">
    <location>
        <begin position="50"/>
        <end position="75"/>
    </location>
</feature>
<name>C8W3P4_DESAS</name>
<feature type="transmembrane region" description="Helical" evidence="1">
    <location>
        <begin position="21"/>
        <end position="38"/>
    </location>
</feature>
<keyword evidence="3" id="KW-1185">Reference proteome</keyword>
<keyword evidence="1" id="KW-1133">Transmembrane helix</keyword>
<gene>
    <name evidence="2" type="ordered locus">Dtox_3078</name>
</gene>
<evidence type="ECO:0000313" key="3">
    <source>
        <dbReference type="Proteomes" id="UP000002217"/>
    </source>
</evidence>
<keyword evidence="1" id="KW-0472">Membrane</keyword>
<dbReference type="HOGENOM" id="CLU_135084_0_1_9"/>
<dbReference type="STRING" id="485916.Dtox_3078"/>
<organism evidence="2 3">
    <name type="scientific">Desulfofarcimen acetoxidans (strain ATCC 49208 / DSM 771 / KCTC 5769 / VKM B-1644 / 5575)</name>
    <name type="common">Desulfotomaculum acetoxidans</name>
    <dbReference type="NCBI Taxonomy" id="485916"/>
    <lineage>
        <taxon>Bacteria</taxon>
        <taxon>Bacillati</taxon>
        <taxon>Bacillota</taxon>
        <taxon>Clostridia</taxon>
        <taxon>Eubacteriales</taxon>
        <taxon>Peptococcaceae</taxon>
        <taxon>Desulfofarcimen</taxon>
    </lineage>
</organism>
<sequence length="164" mass="18883">MEDKTISKILIHFFLQNLPESFVVILFCYSLLGIKANIKDIFLLAVIQGIFNFVIFLPISFGFHSVILTFTLIFLLYWKTKINISKIILCVLVCLLTYLLIEAISLPLMVKLTGKQYSVMFNDPILRAFLAAPVELAVLLLAIIKYKFMEKFNDWGNGYKFSKK</sequence>
<dbReference type="AlphaFoldDB" id="C8W3P4"/>
<protein>
    <submittedName>
        <fullName evidence="2">Uncharacterized protein</fullName>
    </submittedName>
</protein>
<dbReference type="KEGG" id="dae:Dtox_3078"/>
<dbReference type="eggNOG" id="ENOG5033NXY">
    <property type="taxonomic scope" value="Bacteria"/>
</dbReference>
<dbReference type="RefSeq" id="WP_015758522.1">
    <property type="nucleotide sequence ID" value="NC_013216.1"/>
</dbReference>
<dbReference type="OrthoDB" id="1724083at2"/>
<accession>C8W3P4</accession>
<reference evidence="2 3" key="1">
    <citation type="journal article" date="2009" name="Stand. Genomic Sci.">
        <title>Complete genome sequence of Desulfotomaculum acetoxidans type strain (5575).</title>
        <authorList>
            <person name="Spring S."/>
            <person name="Lapidus A."/>
            <person name="Schroder M."/>
            <person name="Gleim D."/>
            <person name="Sims D."/>
            <person name="Meincke L."/>
            <person name="Glavina Del Rio T."/>
            <person name="Tice H."/>
            <person name="Copeland A."/>
            <person name="Cheng J.F."/>
            <person name="Lucas S."/>
            <person name="Chen F."/>
            <person name="Nolan M."/>
            <person name="Bruce D."/>
            <person name="Goodwin L."/>
            <person name="Pitluck S."/>
            <person name="Ivanova N."/>
            <person name="Mavromatis K."/>
            <person name="Mikhailova N."/>
            <person name="Pati A."/>
            <person name="Chen A."/>
            <person name="Palaniappan K."/>
            <person name="Land M."/>
            <person name="Hauser L."/>
            <person name="Chang Y.J."/>
            <person name="Jeffries C.D."/>
            <person name="Chain P."/>
            <person name="Saunders E."/>
            <person name="Brettin T."/>
            <person name="Detter J.C."/>
            <person name="Goker M."/>
            <person name="Bristow J."/>
            <person name="Eisen J.A."/>
            <person name="Markowitz V."/>
            <person name="Hugenholtz P."/>
            <person name="Kyrpides N.C."/>
            <person name="Klenk H.P."/>
            <person name="Han C."/>
        </authorList>
    </citation>
    <scope>NUCLEOTIDE SEQUENCE [LARGE SCALE GENOMIC DNA]</scope>
    <source>
        <strain evidence="3">ATCC 49208 / DSM 771 / VKM B-1644</strain>
    </source>
</reference>
<dbReference type="EMBL" id="CP001720">
    <property type="protein sequence ID" value="ACV63830.1"/>
    <property type="molecule type" value="Genomic_DNA"/>
</dbReference>
<proteinExistence type="predicted"/>
<evidence type="ECO:0000313" key="2">
    <source>
        <dbReference type="EMBL" id="ACV63830.1"/>
    </source>
</evidence>
<feature type="transmembrane region" description="Helical" evidence="1">
    <location>
        <begin position="87"/>
        <end position="110"/>
    </location>
</feature>
<dbReference type="Proteomes" id="UP000002217">
    <property type="component" value="Chromosome"/>
</dbReference>
<feature type="transmembrane region" description="Helical" evidence="1">
    <location>
        <begin position="125"/>
        <end position="144"/>
    </location>
</feature>
<evidence type="ECO:0000256" key="1">
    <source>
        <dbReference type="SAM" id="Phobius"/>
    </source>
</evidence>